<accession>A0A839A8G9</accession>
<evidence type="ECO:0000313" key="2">
    <source>
        <dbReference type="EMBL" id="MBA5775516.1"/>
    </source>
</evidence>
<dbReference type="AlphaFoldDB" id="A0A839A8G9"/>
<evidence type="ECO:0000256" key="1">
    <source>
        <dbReference type="SAM" id="Phobius"/>
    </source>
</evidence>
<sequence length="146" mass="15586">MKIVLVDLDQGIRTAPWIELQWNEESDVFRFRLQPSLSSVIGAIALIAAMMAAGAGGLIPAHGFADEILGQVVILADADNTGQPDTDKSHGAAFGHCLTGVNCMMAVQTASAALDIPKPARLSSTIVQRVMVPSRIYGFFRPPRRG</sequence>
<proteinExistence type="predicted"/>
<keyword evidence="1" id="KW-0812">Transmembrane</keyword>
<feature type="transmembrane region" description="Helical" evidence="1">
    <location>
        <begin position="37"/>
        <end position="59"/>
    </location>
</feature>
<keyword evidence="1" id="KW-0472">Membrane</keyword>
<evidence type="ECO:0000313" key="3">
    <source>
        <dbReference type="Proteomes" id="UP000541109"/>
    </source>
</evidence>
<dbReference type="RefSeq" id="WP_182161042.1">
    <property type="nucleotide sequence ID" value="NZ_JACFXV010000006.1"/>
</dbReference>
<dbReference type="EMBL" id="JACFXV010000006">
    <property type="protein sequence ID" value="MBA5775516.1"/>
    <property type="molecule type" value="Genomic_DNA"/>
</dbReference>
<keyword evidence="1" id="KW-1133">Transmembrane helix</keyword>
<name>A0A839A8G9_9HYPH</name>
<organism evidence="2 3">
    <name type="scientific">Stappia albiluteola</name>
    <dbReference type="NCBI Taxonomy" id="2758565"/>
    <lineage>
        <taxon>Bacteria</taxon>
        <taxon>Pseudomonadati</taxon>
        <taxon>Pseudomonadota</taxon>
        <taxon>Alphaproteobacteria</taxon>
        <taxon>Hyphomicrobiales</taxon>
        <taxon>Stappiaceae</taxon>
        <taxon>Stappia</taxon>
    </lineage>
</organism>
<dbReference type="Proteomes" id="UP000541109">
    <property type="component" value="Unassembled WGS sequence"/>
</dbReference>
<gene>
    <name evidence="2" type="ORF">H2509_00075</name>
</gene>
<keyword evidence="3" id="KW-1185">Reference proteome</keyword>
<reference evidence="2 3" key="1">
    <citation type="submission" date="2020-07" db="EMBL/GenBank/DDBJ databases">
        <title>Stappia sp., F7233, whole genome shotgun sequencing project.</title>
        <authorList>
            <person name="Jiang S."/>
            <person name="Liu Z.W."/>
            <person name="Du Z.J."/>
        </authorList>
    </citation>
    <scope>NUCLEOTIDE SEQUENCE [LARGE SCALE GENOMIC DNA]</scope>
    <source>
        <strain evidence="2 3">F7233</strain>
    </source>
</reference>
<comment type="caution">
    <text evidence="2">The sequence shown here is derived from an EMBL/GenBank/DDBJ whole genome shotgun (WGS) entry which is preliminary data.</text>
</comment>
<protein>
    <submittedName>
        <fullName evidence="2">Uncharacterized protein</fullName>
    </submittedName>
</protein>